<evidence type="ECO:0000313" key="3">
    <source>
        <dbReference type="Proteomes" id="UP000266723"/>
    </source>
</evidence>
<keyword evidence="3" id="KW-1185">Reference proteome</keyword>
<organism evidence="2 3">
    <name type="scientific">Brassica cretica</name>
    <name type="common">Mustard</name>
    <dbReference type="NCBI Taxonomy" id="69181"/>
    <lineage>
        <taxon>Eukaryota</taxon>
        <taxon>Viridiplantae</taxon>
        <taxon>Streptophyta</taxon>
        <taxon>Embryophyta</taxon>
        <taxon>Tracheophyta</taxon>
        <taxon>Spermatophyta</taxon>
        <taxon>Magnoliopsida</taxon>
        <taxon>eudicotyledons</taxon>
        <taxon>Gunneridae</taxon>
        <taxon>Pentapetalae</taxon>
        <taxon>rosids</taxon>
        <taxon>malvids</taxon>
        <taxon>Brassicales</taxon>
        <taxon>Brassicaceae</taxon>
        <taxon>Brassiceae</taxon>
        <taxon>Brassica</taxon>
    </lineage>
</organism>
<reference evidence="2 3" key="1">
    <citation type="journal article" date="2020" name="BMC Genomics">
        <title>Intraspecific diversification of the crop wild relative Brassica cretica Lam. using demographic model selection.</title>
        <authorList>
            <person name="Kioukis A."/>
            <person name="Michalopoulou V.A."/>
            <person name="Briers L."/>
            <person name="Pirintsos S."/>
            <person name="Studholme D.J."/>
            <person name="Pavlidis P."/>
            <person name="Sarris P.F."/>
        </authorList>
    </citation>
    <scope>NUCLEOTIDE SEQUENCE [LARGE SCALE GENOMIC DNA]</scope>
    <source>
        <strain evidence="3">cv. PFS-1207/04</strain>
    </source>
</reference>
<comment type="caution">
    <text evidence="2">The sequence shown here is derived from an EMBL/GenBank/DDBJ whole genome shotgun (WGS) entry which is preliminary data.</text>
</comment>
<evidence type="ECO:0000313" key="2">
    <source>
        <dbReference type="EMBL" id="KAF3529985.1"/>
    </source>
</evidence>
<accession>A0ABQ7BCU5</accession>
<proteinExistence type="predicted"/>
<gene>
    <name evidence="2" type="ORF">DY000_02038582</name>
</gene>
<feature type="region of interest" description="Disordered" evidence="1">
    <location>
        <begin position="1"/>
        <end position="102"/>
    </location>
</feature>
<protein>
    <submittedName>
        <fullName evidence="2">Uncharacterized protein</fullName>
    </submittedName>
</protein>
<sequence>MNKGPLIPTLGASGVTPTPTLGVEGTEVEPVNLLELSDSSTEEVGGEKQDEIEPVPVGNPQGEERAVDEAENPPVLPTDETGGASDQLEAQVIEEGPDRIED</sequence>
<evidence type="ECO:0000256" key="1">
    <source>
        <dbReference type="SAM" id="MobiDB-lite"/>
    </source>
</evidence>
<dbReference type="EMBL" id="QGKV02001507">
    <property type="protein sequence ID" value="KAF3529985.1"/>
    <property type="molecule type" value="Genomic_DNA"/>
</dbReference>
<dbReference type="Proteomes" id="UP000266723">
    <property type="component" value="Unassembled WGS sequence"/>
</dbReference>
<name>A0ABQ7BCU5_BRACR</name>